<proteinExistence type="predicted"/>
<sequence>MKSRRRMLTSGESIPLGVFGPISRAGHKCADPWCYFETLNKLLTDALDGSNELVPGSDHELVIVEARDGGSRIPDQATIPPLDESFSAYIAASVGDAAAKHVAEAFHFVVLDEQSSNDDTALLVSRNQDDGTVDGVVRVTFDSVQAVLVSLDMATLGFAEVQSIADSRGGVYGKPAESPKRGEPAPRMKLGGLEARLHDLTLERLWDSLPRLEHVDPCGQLRLILTEPRTLQREPEDQFLGIKDHL</sequence>
<accession>A0ABR1R1W2</accession>
<comment type="caution">
    <text evidence="1">The sequence shown here is derived from an EMBL/GenBank/DDBJ whole genome shotgun (WGS) entry which is preliminary data.</text>
</comment>
<dbReference type="Proteomes" id="UP001396898">
    <property type="component" value="Unassembled WGS sequence"/>
</dbReference>
<gene>
    <name evidence="1" type="ORF">PG991_015525</name>
</gene>
<evidence type="ECO:0000313" key="2">
    <source>
        <dbReference type="Proteomes" id="UP001396898"/>
    </source>
</evidence>
<name>A0ABR1R1W2_9PEZI</name>
<protein>
    <submittedName>
        <fullName evidence="1">Uncharacterized protein</fullName>
    </submittedName>
</protein>
<evidence type="ECO:0000313" key="1">
    <source>
        <dbReference type="EMBL" id="KAK7996058.1"/>
    </source>
</evidence>
<dbReference type="EMBL" id="JAQQWI010000022">
    <property type="protein sequence ID" value="KAK7996058.1"/>
    <property type="molecule type" value="Genomic_DNA"/>
</dbReference>
<keyword evidence="2" id="KW-1185">Reference proteome</keyword>
<reference evidence="1 2" key="1">
    <citation type="submission" date="2023-01" db="EMBL/GenBank/DDBJ databases">
        <title>Analysis of 21 Apiospora genomes using comparative genomics revels a genus with tremendous synthesis potential of carbohydrate active enzymes and secondary metabolites.</title>
        <authorList>
            <person name="Sorensen T."/>
        </authorList>
    </citation>
    <scope>NUCLEOTIDE SEQUENCE [LARGE SCALE GENOMIC DNA]</scope>
    <source>
        <strain evidence="1 2">CBS 20057</strain>
    </source>
</reference>
<organism evidence="1 2">
    <name type="scientific">Apiospora marii</name>
    <dbReference type="NCBI Taxonomy" id="335849"/>
    <lineage>
        <taxon>Eukaryota</taxon>
        <taxon>Fungi</taxon>
        <taxon>Dikarya</taxon>
        <taxon>Ascomycota</taxon>
        <taxon>Pezizomycotina</taxon>
        <taxon>Sordariomycetes</taxon>
        <taxon>Xylariomycetidae</taxon>
        <taxon>Amphisphaeriales</taxon>
        <taxon>Apiosporaceae</taxon>
        <taxon>Apiospora</taxon>
    </lineage>
</organism>